<dbReference type="HOGENOM" id="CLU_3096377_0_0_5"/>
<organism evidence="1">
    <name type="scientific">Brucella pinnipedialis M292/94/1</name>
    <dbReference type="NCBI Taxonomy" id="520462"/>
    <lineage>
        <taxon>Bacteria</taxon>
        <taxon>Pseudomonadati</taxon>
        <taxon>Pseudomonadota</taxon>
        <taxon>Alphaproteobacteria</taxon>
        <taxon>Hyphomicrobiales</taxon>
        <taxon>Brucellaceae</taxon>
        <taxon>Brucella/Ochrobactrum group</taxon>
        <taxon>Brucella</taxon>
    </lineage>
</organism>
<dbReference type="RefSeq" id="WP_002965806.1">
    <property type="nucleotide sequence ID" value="NZ_EQ999534.1"/>
</dbReference>
<reference evidence="1" key="1">
    <citation type="submission" date="2009-01" db="EMBL/GenBank/DDBJ databases">
        <title>The Genome Sequence of Brucella pinnipedialis M292/94/1.</title>
        <authorList>
            <consortium name="The Broad Institute Genome Sequencing Platform"/>
            <person name="Ward D."/>
            <person name="Young S.K."/>
            <person name="Kodira C.D."/>
            <person name="Zeng Q."/>
            <person name="Koehrsen M."/>
            <person name="Alvarado L."/>
            <person name="Berlin A."/>
            <person name="Borenstein D."/>
            <person name="Chen Z."/>
            <person name="Engels R."/>
            <person name="Freedman E."/>
            <person name="Gellesch M."/>
            <person name="Goldberg J."/>
            <person name="Griggs A."/>
            <person name="Gujja S."/>
            <person name="Heiman D."/>
            <person name="Hepburn T."/>
            <person name="Howarth C."/>
            <person name="Jen D."/>
            <person name="Larson L."/>
            <person name="Lewis B."/>
            <person name="Mehta T."/>
            <person name="Park D."/>
            <person name="Pearson M."/>
            <person name="Roberts A."/>
            <person name="Saif S."/>
            <person name="Shea T."/>
            <person name="Shenoy N."/>
            <person name="Sisk P."/>
            <person name="Stolte C."/>
            <person name="Sykes S."/>
            <person name="Walk T."/>
            <person name="White J."/>
            <person name="Yandava C."/>
            <person name="Whatmore A.M."/>
            <person name="Perrett L.L."/>
            <person name="O'Callaghan D."/>
            <person name="Nusbaum C."/>
            <person name="Galagan J."/>
            <person name="Birren B."/>
        </authorList>
    </citation>
    <scope>NUCLEOTIDE SEQUENCE [LARGE SCALE GENOMIC DNA]</scope>
    <source>
        <strain evidence="1">M292/94/1</strain>
    </source>
</reference>
<proteinExistence type="predicted"/>
<protein>
    <submittedName>
        <fullName evidence="1">Uncharacterized protein</fullName>
    </submittedName>
</protein>
<accession>A0A0E1X6A6</accession>
<dbReference type="GeneID" id="93015096"/>
<dbReference type="EMBL" id="EQ999534">
    <property type="protein sequence ID" value="EEZ28757.1"/>
    <property type="molecule type" value="Genomic_DNA"/>
</dbReference>
<sequence>MASLSVHLPFGEVNLGAAADPKAETREQRIAVKHLAAGSKRNVVNDATGKT</sequence>
<gene>
    <name evidence="1" type="ORF">BALG_02110</name>
</gene>
<evidence type="ECO:0000313" key="1">
    <source>
        <dbReference type="EMBL" id="EEZ28757.1"/>
    </source>
</evidence>
<name>A0A0E1X6A6_9HYPH</name>
<dbReference type="Proteomes" id="UP000004659">
    <property type="component" value="Unassembled WGS sequence"/>
</dbReference>
<dbReference type="AlphaFoldDB" id="A0A0E1X6A6"/>